<accession>A0A0X3NJ22</accession>
<dbReference type="PROSITE" id="PS50297">
    <property type="entry name" value="ANK_REP_REGION"/>
    <property type="match status" value="2"/>
</dbReference>
<dbReference type="InterPro" id="IPR036770">
    <property type="entry name" value="Ankyrin_rpt-contain_sf"/>
</dbReference>
<feature type="region of interest" description="Disordered" evidence="4">
    <location>
        <begin position="549"/>
        <end position="625"/>
    </location>
</feature>
<feature type="region of interest" description="Disordered" evidence="4">
    <location>
        <begin position="385"/>
        <end position="404"/>
    </location>
</feature>
<reference evidence="5" key="1">
    <citation type="submission" date="2016-01" db="EMBL/GenBank/DDBJ databases">
        <title>Reference transcriptome for the parasite Schistocephalus solidus: insights into the molecular evolution of parasitism.</title>
        <authorList>
            <person name="Hebert F.O."/>
            <person name="Grambauer S."/>
            <person name="Barber I."/>
            <person name="Landry C.R."/>
            <person name="Aubin-Horth N."/>
        </authorList>
    </citation>
    <scope>NUCLEOTIDE SEQUENCE</scope>
</reference>
<organism evidence="5">
    <name type="scientific">Schistocephalus solidus</name>
    <name type="common">Tapeworm</name>
    <dbReference type="NCBI Taxonomy" id="70667"/>
    <lineage>
        <taxon>Eukaryota</taxon>
        <taxon>Metazoa</taxon>
        <taxon>Spiralia</taxon>
        <taxon>Lophotrochozoa</taxon>
        <taxon>Platyhelminthes</taxon>
        <taxon>Cestoda</taxon>
        <taxon>Eucestoda</taxon>
        <taxon>Diphyllobothriidea</taxon>
        <taxon>Diphyllobothriidae</taxon>
        <taxon>Schistocephalus</taxon>
    </lineage>
</organism>
<evidence type="ECO:0000313" key="5">
    <source>
        <dbReference type="EMBL" id="JAP39433.1"/>
    </source>
</evidence>
<sequence>MVQHGRESENWNLIKTTFNNDAKRLSMFLSKKCQIGGLQLYRLFNLAAACGNTASMNVLMNAMPKFDINRKDETGCSALYYTTLGGHTEAIVFLLLHGAKPNVHEFLNGNTPLHEAAVKGFSRSVEAFCLSQASTNLLNKSRFTPLHLAAQNGHKQTTRILLYFGADVNAKNKYGDTPLHTATRYGHTGVVRILLTVKASLTATNANYDTPLHIAAARKRNTIVRLLVEAQSAPTAAAAADADSGICAGLGSRILSCGLGSSPAPASTVRGSTVAWPRQFPVLMRNLQNETPVEIARRKGNGKIARLLKVCAQETLAMRTQVAYPEEVTTDTAKEQLTAAQHPMYASMCYPSVTERKPPRLGSSWHCSHQQTSKSLREATPRAAVSNCSSLVPPTDLGGDLHHSRPNASLLASETGLARACTKNAVSQAGECVFARIPSSAQQLTVKSHRCSTPSLNAEIYQTMQPWRVHTGEPPELGTSQQLPDRHRFFSDSLKQHQHFPQKPVGYDQYQHTSDMRGDVVMVSAGAAPVRDLRSPFSELRQSLEAAFLSSRTKKGGSPSSSSPPDQAHPSGQPHLEAVHSSGVPNDTSSEAASLRKEVRPASGVHTTTPGKDAPTLRSIPPQRSTVTPCHTFGSLVPAVSDDHPPVLPTSFPPGADFVDLVEQESNEYDEYVLQTASVHSYAHSLGFVRQTALVLRFPYNQVETRRGSVKSEGTSGGLCFSYPSEKSQRFFPRNCPTSDAKRSGAPPSSSLPATLMTTVARVVSDYSNHPASVRMQISPKKLIETDFLTTSRNVTINHPIAKFGDRITTKALVNLPDICSNGACLSDDSSQGQHLKVIKDTLPTAANDMERYRGCIGNTWRVPQKTSQLPPSPLITDVHRPRSLPFRSRSWMNHLATIEPHDLGGTNGDQATHPERGRTIAVPEVADY</sequence>
<dbReference type="PANTHER" id="PTHR24180:SF45">
    <property type="entry name" value="POLY [ADP-RIBOSE] POLYMERASE TANKYRASE"/>
    <property type="match status" value="1"/>
</dbReference>
<evidence type="ECO:0000256" key="4">
    <source>
        <dbReference type="SAM" id="MobiDB-lite"/>
    </source>
</evidence>
<dbReference type="PROSITE" id="PS50088">
    <property type="entry name" value="ANK_REPEAT"/>
    <property type="match status" value="3"/>
</dbReference>
<dbReference type="EMBL" id="GEEE01023792">
    <property type="protein sequence ID" value="JAP39433.1"/>
    <property type="molecule type" value="Transcribed_RNA"/>
</dbReference>
<dbReference type="InterPro" id="IPR002110">
    <property type="entry name" value="Ankyrin_rpt"/>
</dbReference>
<feature type="region of interest" description="Disordered" evidence="4">
    <location>
        <begin position="900"/>
        <end position="929"/>
    </location>
</feature>
<keyword evidence="2 3" id="KW-0040">ANK repeat</keyword>
<name>A0A0X3NJ22_SCHSO</name>
<dbReference type="InterPro" id="IPR051637">
    <property type="entry name" value="Ank_repeat_dom-contain_49"/>
</dbReference>
<keyword evidence="1" id="KW-0677">Repeat</keyword>
<dbReference type="Pfam" id="PF12796">
    <property type="entry name" value="Ank_2"/>
    <property type="match status" value="1"/>
</dbReference>
<protein>
    <submittedName>
        <fullName evidence="5">Uncharacterized protein</fullName>
    </submittedName>
</protein>
<evidence type="ECO:0000256" key="1">
    <source>
        <dbReference type="ARBA" id="ARBA00022737"/>
    </source>
</evidence>
<dbReference type="Gene3D" id="1.25.40.20">
    <property type="entry name" value="Ankyrin repeat-containing domain"/>
    <property type="match status" value="2"/>
</dbReference>
<gene>
    <name evidence="5" type="ORF">TR119925</name>
</gene>
<feature type="repeat" description="ANK" evidence="3">
    <location>
        <begin position="108"/>
        <end position="140"/>
    </location>
</feature>
<dbReference type="SMART" id="SM00248">
    <property type="entry name" value="ANK"/>
    <property type="match status" value="6"/>
</dbReference>
<dbReference type="Pfam" id="PF00023">
    <property type="entry name" value="Ank"/>
    <property type="match status" value="1"/>
</dbReference>
<feature type="compositionally biased region" description="Polar residues" evidence="4">
    <location>
        <begin position="583"/>
        <end position="592"/>
    </location>
</feature>
<dbReference type="PANTHER" id="PTHR24180">
    <property type="entry name" value="CYCLIN-DEPENDENT KINASE INHIBITOR 2C-RELATED"/>
    <property type="match status" value="1"/>
</dbReference>
<proteinExistence type="predicted"/>
<feature type="repeat" description="ANK" evidence="3">
    <location>
        <begin position="174"/>
        <end position="206"/>
    </location>
</feature>
<evidence type="ECO:0000256" key="3">
    <source>
        <dbReference type="PROSITE-ProRule" id="PRU00023"/>
    </source>
</evidence>
<dbReference type="SUPFAM" id="SSF48403">
    <property type="entry name" value="Ankyrin repeat"/>
    <property type="match status" value="1"/>
</dbReference>
<evidence type="ECO:0000256" key="2">
    <source>
        <dbReference type="ARBA" id="ARBA00023043"/>
    </source>
</evidence>
<feature type="repeat" description="ANK" evidence="3">
    <location>
        <begin position="141"/>
        <end position="173"/>
    </location>
</feature>
<dbReference type="AlphaFoldDB" id="A0A0X3NJ22"/>